<feature type="region of interest" description="Disordered" evidence="1">
    <location>
        <begin position="1"/>
        <end position="82"/>
    </location>
</feature>
<dbReference type="AlphaFoldDB" id="A0A1Y2I0D7"/>
<name>A0A1Y2I0D7_9FUNG</name>
<protein>
    <submittedName>
        <fullName evidence="2">Uncharacterized protein</fullName>
    </submittedName>
</protein>
<keyword evidence="3" id="KW-1185">Reference proteome</keyword>
<feature type="compositionally biased region" description="Basic and acidic residues" evidence="1">
    <location>
        <begin position="34"/>
        <end position="46"/>
    </location>
</feature>
<feature type="region of interest" description="Disordered" evidence="1">
    <location>
        <begin position="217"/>
        <end position="243"/>
    </location>
</feature>
<dbReference type="Proteomes" id="UP000193411">
    <property type="component" value="Unassembled WGS sequence"/>
</dbReference>
<feature type="compositionally biased region" description="Low complexity" evidence="1">
    <location>
        <begin position="220"/>
        <end position="233"/>
    </location>
</feature>
<feature type="compositionally biased region" description="Basic and acidic residues" evidence="1">
    <location>
        <begin position="174"/>
        <end position="184"/>
    </location>
</feature>
<dbReference type="OrthoDB" id="5600273at2759"/>
<feature type="non-terminal residue" evidence="2">
    <location>
        <position position="352"/>
    </location>
</feature>
<gene>
    <name evidence="2" type="ORF">BCR44DRAFT_1426559</name>
</gene>
<evidence type="ECO:0000313" key="3">
    <source>
        <dbReference type="Proteomes" id="UP000193411"/>
    </source>
</evidence>
<feature type="compositionally biased region" description="Polar residues" evidence="1">
    <location>
        <begin position="1"/>
        <end position="16"/>
    </location>
</feature>
<dbReference type="EMBL" id="MCFL01000005">
    <property type="protein sequence ID" value="ORZ39443.1"/>
    <property type="molecule type" value="Genomic_DNA"/>
</dbReference>
<proteinExistence type="predicted"/>
<comment type="caution">
    <text evidence="2">The sequence shown here is derived from an EMBL/GenBank/DDBJ whole genome shotgun (WGS) entry which is preliminary data.</text>
</comment>
<organism evidence="2 3">
    <name type="scientific">Catenaria anguillulae PL171</name>
    <dbReference type="NCBI Taxonomy" id="765915"/>
    <lineage>
        <taxon>Eukaryota</taxon>
        <taxon>Fungi</taxon>
        <taxon>Fungi incertae sedis</taxon>
        <taxon>Blastocladiomycota</taxon>
        <taxon>Blastocladiomycetes</taxon>
        <taxon>Blastocladiales</taxon>
        <taxon>Catenariaceae</taxon>
        <taxon>Catenaria</taxon>
    </lineage>
</organism>
<evidence type="ECO:0000313" key="2">
    <source>
        <dbReference type="EMBL" id="ORZ39443.1"/>
    </source>
</evidence>
<evidence type="ECO:0000256" key="1">
    <source>
        <dbReference type="SAM" id="MobiDB-lite"/>
    </source>
</evidence>
<feature type="region of interest" description="Disordered" evidence="1">
    <location>
        <begin position="169"/>
        <end position="203"/>
    </location>
</feature>
<accession>A0A1Y2I0D7</accession>
<reference evidence="2 3" key="1">
    <citation type="submission" date="2016-07" db="EMBL/GenBank/DDBJ databases">
        <title>Pervasive Adenine N6-methylation of Active Genes in Fungi.</title>
        <authorList>
            <consortium name="DOE Joint Genome Institute"/>
            <person name="Mondo S.J."/>
            <person name="Dannebaum R.O."/>
            <person name="Kuo R.C."/>
            <person name="Labutti K."/>
            <person name="Haridas S."/>
            <person name="Kuo A."/>
            <person name="Salamov A."/>
            <person name="Ahrendt S.R."/>
            <person name="Lipzen A."/>
            <person name="Sullivan W."/>
            <person name="Andreopoulos W.B."/>
            <person name="Clum A."/>
            <person name="Lindquist E."/>
            <person name="Daum C."/>
            <person name="Ramamoorthy G.K."/>
            <person name="Gryganskyi A."/>
            <person name="Culley D."/>
            <person name="Magnuson J.K."/>
            <person name="James T.Y."/>
            <person name="O'Malley M.A."/>
            <person name="Stajich J.E."/>
            <person name="Spatafora J.W."/>
            <person name="Visel A."/>
            <person name="Grigoriev I.V."/>
        </authorList>
    </citation>
    <scope>NUCLEOTIDE SEQUENCE [LARGE SCALE GENOMIC DNA]</scope>
    <source>
        <strain evidence="2 3">PL171</strain>
    </source>
</reference>
<feature type="compositionally biased region" description="Basic and acidic residues" evidence="1">
    <location>
        <begin position="71"/>
        <end position="82"/>
    </location>
</feature>
<feature type="compositionally biased region" description="Acidic residues" evidence="1">
    <location>
        <begin position="185"/>
        <end position="198"/>
    </location>
</feature>
<sequence>MTPRLSSSVPVPTTPTAAKGCPSKPRAHHARASRSLDDHGHAHMESDPLCPMSNAHGSGTRRKSVSFDLAHNSERTLPRDSGKSWKRLEKQIADLGLSTPATRAFADYYVCERHGQPEVVVKSPPKEVALKYMMQVASSRAAGLPKKVARQDSGLAEGLSLASVRGSRPVVGCHHKDDGDRDSGSDMDADYDNADDNGDMLPRIDESDHEEVFAMDDADSASGSDDASSIDSGYPASSSSMAVPIPDPEPELIDLTIRTLALSKTPDHPILHLPEDHNMFVNRKAVREMVQATEALARDLDDIEFGKKKGEKRSLRMYNPRPRSKRLPSRCRLKVVARSPRARPSAAVVRAR</sequence>